<sequence>MPAKDEIQLGPDRFGLSEREVMFLLVFRELGNTSASPADIFEIVREELATIERGRARSYFYSVVSQMESFGWIETVRSEKKNNKKYFAVTKSGIEKVDSLRDSCMNSIMNLKKTADHFAYHITGIGNSEPNQLSPEQRKMFSRLINVRHLIRFLVLKTLSEKDHREETGKNIYRLFKERYQWQPAEGYFYELAREMETEQGYICGEWTTSRRNSYVYRITELGVTSIEKEAESAMYFIRQLQKYTHFILKLFPEHHKKTNAFPLE</sequence>
<dbReference type="Proteomes" id="UP001597169">
    <property type="component" value="Unassembled WGS sequence"/>
</dbReference>
<evidence type="ECO:0000313" key="2">
    <source>
        <dbReference type="Proteomes" id="UP001597169"/>
    </source>
</evidence>
<proteinExistence type="predicted"/>
<dbReference type="PANTHER" id="PTHR43252">
    <property type="entry name" value="TRANSCRIPTIONAL REGULATOR YQJI"/>
    <property type="match status" value="1"/>
</dbReference>
<comment type="caution">
    <text evidence="1">The sequence shown here is derived from an EMBL/GenBank/DDBJ whole genome shotgun (WGS) entry which is preliminary data.</text>
</comment>
<accession>A0ABW3Q3U2</accession>
<organism evidence="1 2">
    <name type="scientific">Paenibacillus provencensis</name>
    <dbReference type="NCBI Taxonomy" id="441151"/>
    <lineage>
        <taxon>Bacteria</taxon>
        <taxon>Bacillati</taxon>
        <taxon>Bacillota</taxon>
        <taxon>Bacilli</taxon>
        <taxon>Bacillales</taxon>
        <taxon>Paenibacillaceae</taxon>
        <taxon>Paenibacillus</taxon>
    </lineage>
</organism>
<dbReference type="EMBL" id="JBHTKX010000009">
    <property type="protein sequence ID" value="MFD1131371.1"/>
    <property type="molecule type" value="Genomic_DNA"/>
</dbReference>
<dbReference type="SUPFAM" id="SSF46785">
    <property type="entry name" value="Winged helix' DNA-binding domain"/>
    <property type="match status" value="2"/>
</dbReference>
<evidence type="ECO:0000313" key="1">
    <source>
        <dbReference type="EMBL" id="MFD1131371.1"/>
    </source>
</evidence>
<reference evidence="2" key="1">
    <citation type="journal article" date="2019" name="Int. J. Syst. Evol. Microbiol.">
        <title>The Global Catalogue of Microorganisms (GCM) 10K type strain sequencing project: providing services to taxonomists for standard genome sequencing and annotation.</title>
        <authorList>
            <consortium name="The Broad Institute Genomics Platform"/>
            <consortium name="The Broad Institute Genome Sequencing Center for Infectious Disease"/>
            <person name="Wu L."/>
            <person name="Ma J."/>
        </authorList>
    </citation>
    <scope>NUCLEOTIDE SEQUENCE [LARGE SCALE GENOMIC DNA]</scope>
    <source>
        <strain evidence="2">CCUG 53519</strain>
    </source>
</reference>
<keyword evidence="2" id="KW-1185">Reference proteome</keyword>
<gene>
    <name evidence="1" type="ORF">ACFQ3J_24945</name>
</gene>
<dbReference type="RefSeq" id="WP_090727749.1">
    <property type="nucleotide sequence ID" value="NZ_JBHTKX010000009.1"/>
</dbReference>
<dbReference type="InterPro" id="IPR036390">
    <property type="entry name" value="WH_DNA-bd_sf"/>
</dbReference>
<dbReference type="Gene3D" id="1.10.10.10">
    <property type="entry name" value="Winged helix-like DNA-binding domain superfamily/Winged helix DNA-binding domain"/>
    <property type="match status" value="2"/>
</dbReference>
<protein>
    <submittedName>
        <fullName evidence="1">Helix-turn-helix transcriptional regulator</fullName>
    </submittedName>
</protein>
<name>A0ABW3Q3U2_9BACL</name>
<dbReference type="PANTHER" id="PTHR43252:SF7">
    <property type="entry name" value="TRANSCRIPTIONAL REGULATOR YQJI"/>
    <property type="match status" value="1"/>
</dbReference>
<dbReference type="InterPro" id="IPR036388">
    <property type="entry name" value="WH-like_DNA-bd_sf"/>
</dbReference>